<accession>A0AAD5LW40</accession>
<name>A0AAD5LW40_PARTN</name>
<sequence length="69" mass="8020">MREIALESTFTQIQVVTKGAVFPPPECEKRIKVWKSLQIPCWRETTTMDDKCAEILTIREDGPSKNLRR</sequence>
<evidence type="ECO:0000313" key="2">
    <source>
        <dbReference type="Proteomes" id="UP001196413"/>
    </source>
</evidence>
<reference evidence="1" key="1">
    <citation type="submission" date="2021-06" db="EMBL/GenBank/DDBJ databases">
        <title>Parelaphostrongylus tenuis whole genome reference sequence.</title>
        <authorList>
            <person name="Garwood T.J."/>
            <person name="Larsen P.A."/>
            <person name="Fountain-Jones N.M."/>
            <person name="Garbe J.R."/>
            <person name="Macchietto M.G."/>
            <person name="Kania S.A."/>
            <person name="Gerhold R.W."/>
            <person name="Richards J.E."/>
            <person name="Wolf T.M."/>
        </authorList>
    </citation>
    <scope>NUCLEOTIDE SEQUENCE</scope>
    <source>
        <strain evidence="1">MNPRO001-30</strain>
        <tissue evidence="1">Meninges</tissue>
    </source>
</reference>
<dbReference type="Proteomes" id="UP001196413">
    <property type="component" value="Unassembled WGS sequence"/>
</dbReference>
<gene>
    <name evidence="1" type="ORF">KIN20_000432</name>
</gene>
<keyword evidence="2" id="KW-1185">Reference proteome</keyword>
<protein>
    <submittedName>
        <fullName evidence="1">Uncharacterized protein</fullName>
    </submittedName>
</protein>
<organism evidence="1 2">
    <name type="scientific">Parelaphostrongylus tenuis</name>
    <name type="common">Meningeal worm</name>
    <dbReference type="NCBI Taxonomy" id="148309"/>
    <lineage>
        <taxon>Eukaryota</taxon>
        <taxon>Metazoa</taxon>
        <taxon>Ecdysozoa</taxon>
        <taxon>Nematoda</taxon>
        <taxon>Chromadorea</taxon>
        <taxon>Rhabditida</taxon>
        <taxon>Rhabditina</taxon>
        <taxon>Rhabditomorpha</taxon>
        <taxon>Strongyloidea</taxon>
        <taxon>Metastrongylidae</taxon>
        <taxon>Parelaphostrongylus</taxon>
    </lineage>
</organism>
<comment type="caution">
    <text evidence="1">The sequence shown here is derived from an EMBL/GenBank/DDBJ whole genome shotgun (WGS) entry which is preliminary data.</text>
</comment>
<dbReference type="AlphaFoldDB" id="A0AAD5LW40"/>
<evidence type="ECO:0000313" key="1">
    <source>
        <dbReference type="EMBL" id="KAJ1345813.1"/>
    </source>
</evidence>
<dbReference type="EMBL" id="JAHQIW010000071">
    <property type="protein sequence ID" value="KAJ1345813.1"/>
    <property type="molecule type" value="Genomic_DNA"/>
</dbReference>
<proteinExistence type="predicted"/>